<dbReference type="Gene3D" id="4.10.410.10">
    <property type="entry name" value="Pancreatic trypsin inhibitor Kunitz domain"/>
    <property type="match status" value="1"/>
</dbReference>
<gene>
    <name evidence="6" type="primary">LOC114334898</name>
</gene>
<keyword evidence="2" id="KW-0722">Serine protease inhibitor</keyword>
<evidence type="ECO:0000313" key="6">
    <source>
        <dbReference type="RefSeq" id="XP_028140838.1"/>
    </source>
</evidence>
<dbReference type="PANTHER" id="PTHR10083:SF374">
    <property type="entry name" value="BPTI_KUNITZ INHIBITOR DOMAIN-CONTAINING PROTEIN"/>
    <property type="match status" value="1"/>
</dbReference>
<organism evidence="6">
    <name type="scientific">Diabrotica virgifera virgifera</name>
    <name type="common">western corn rootworm</name>
    <dbReference type="NCBI Taxonomy" id="50390"/>
    <lineage>
        <taxon>Eukaryota</taxon>
        <taxon>Metazoa</taxon>
        <taxon>Ecdysozoa</taxon>
        <taxon>Arthropoda</taxon>
        <taxon>Hexapoda</taxon>
        <taxon>Insecta</taxon>
        <taxon>Pterygota</taxon>
        <taxon>Neoptera</taxon>
        <taxon>Endopterygota</taxon>
        <taxon>Coleoptera</taxon>
        <taxon>Polyphaga</taxon>
        <taxon>Cucujiformia</taxon>
        <taxon>Chrysomeloidea</taxon>
        <taxon>Chrysomelidae</taxon>
        <taxon>Galerucinae</taxon>
        <taxon>Diabroticina</taxon>
        <taxon>Diabroticites</taxon>
        <taxon>Diabrotica</taxon>
    </lineage>
</organism>
<feature type="signal peptide" evidence="4">
    <location>
        <begin position="1"/>
        <end position="20"/>
    </location>
</feature>
<keyword evidence="1" id="KW-0646">Protease inhibitor</keyword>
<dbReference type="GO" id="GO:0004867">
    <property type="term" value="F:serine-type endopeptidase inhibitor activity"/>
    <property type="evidence" value="ECO:0007669"/>
    <property type="project" value="UniProtKB-KW"/>
</dbReference>
<dbReference type="AlphaFoldDB" id="A0A6P7G7L7"/>
<keyword evidence="3" id="KW-1015">Disulfide bond</keyword>
<dbReference type="InterPro" id="IPR002223">
    <property type="entry name" value="Kunitz_BPTI"/>
</dbReference>
<dbReference type="SUPFAM" id="SSF57362">
    <property type="entry name" value="BPTI-like"/>
    <property type="match status" value="1"/>
</dbReference>
<name>A0A6P7G7L7_DIAVI</name>
<keyword evidence="4" id="KW-0732">Signal</keyword>
<dbReference type="InterPro" id="IPR036880">
    <property type="entry name" value="Kunitz_BPTI_sf"/>
</dbReference>
<feature type="domain" description="BPTI/Kunitz inhibitor" evidence="5">
    <location>
        <begin position="45"/>
        <end position="97"/>
    </location>
</feature>
<dbReference type="RefSeq" id="XP_028140838.1">
    <property type="nucleotide sequence ID" value="XM_028285037.1"/>
</dbReference>
<evidence type="ECO:0000256" key="3">
    <source>
        <dbReference type="ARBA" id="ARBA00023157"/>
    </source>
</evidence>
<evidence type="ECO:0000259" key="5">
    <source>
        <dbReference type="PROSITE" id="PS50279"/>
    </source>
</evidence>
<accession>A0A6P7G7L7</accession>
<dbReference type="PROSITE" id="PS50279">
    <property type="entry name" value="BPTI_KUNITZ_2"/>
    <property type="match status" value="1"/>
</dbReference>
<evidence type="ECO:0000256" key="4">
    <source>
        <dbReference type="SAM" id="SignalP"/>
    </source>
</evidence>
<dbReference type="PANTHER" id="PTHR10083">
    <property type="entry name" value="KUNITZ-TYPE PROTEASE INHIBITOR-RELATED"/>
    <property type="match status" value="1"/>
</dbReference>
<protein>
    <submittedName>
        <fullName evidence="6">Chymotrypsin inhibitor SCI-II-like isoform X2</fullName>
    </submittedName>
</protein>
<evidence type="ECO:0000256" key="1">
    <source>
        <dbReference type="ARBA" id="ARBA00022690"/>
    </source>
</evidence>
<sequence>MKIALPFFCFYILASSHVYGDVPEIIVTKASEEVLPPGPFTKADCSLGVEKDGSTCEAYIRVYKWSDAEKKCVKAIYGGCNPTKNNFRTKEDCVKTATPVCTD</sequence>
<dbReference type="SMART" id="SM00131">
    <property type="entry name" value="KU"/>
    <property type="match status" value="1"/>
</dbReference>
<feature type="chain" id="PRO_5027790036" evidence="4">
    <location>
        <begin position="21"/>
        <end position="103"/>
    </location>
</feature>
<dbReference type="GO" id="GO:0005615">
    <property type="term" value="C:extracellular space"/>
    <property type="evidence" value="ECO:0007669"/>
    <property type="project" value="TreeGrafter"/>
</dbReference>
<evidence type="ECO:0000256" key="2">
    <source>
        <dbReference type="ARBA" id="ARBA00022900"/>
    </source>
</evidence>
<dbReference type="InterPro" id="IPR050098">
    <property type="entry name" value="TFPI/VKTCI-like"/>
</dbReference>
<reference evidence="6" key="1">
    <citation type="submission" date="2025-08" db="UniProtKB">
        <authorList>
            <consortium name="RefSeq"/>
        </authorList>
    </citation>
    <scope>IDENTIFICATION</scope>
    <source>
        <tissue evidence="6">Whole insect</tissue>
    </source>
</reference>
<proteinExistence type="predicted"/>
<dbReference type="Pfam" id="PF00014">
    <property type="entry name" value="Kunitz_BPTI"/>
    <property type="match status" value="1"/>
</dbReference>